<sequence length="111" mass="12053">MLEQLGSFATAFLLYLMLGFPFLIWSGRTVYASVQVEVDGKLRGKPSTGATIFLAVIPILFIAYYFLSGIGGMQHQQRVSDWGPYMFLSLPPACGLLAGYVIGVILGRNSG</sequence>
<keyword evidence="3" id="KW-1185">Reference proteome</keyword>
<keyword evidence="1" id="KW-1133">Transmembrane helix</keyword>
<gene>
    <name evidence="2" type="ORF">G6N74_19180</name>
</gene>
<dbReference type="AlphaFoldDB" id="A0A7C9R9X6"/>
<proteinExistence type="predicted"/>
<evidence type="ECO:0000313" key="3">
    <source>
        <dbReference type="Proteomes" id="UP000481252"/>
    </source>
</evidence>
<comment type="caution">
    <text evidence="2">The sequence shown here is derived from an EMBL/GenBank/DDBJ whole genome shotgun (WGS) entry which is preliminary data.</text>
</comment>
<dbReference type="EMBL" id="JAAKZG010000008">
    <property type="protein sequence ID" value="NGN43198.1"/>
    <property type="molecule type" value="Genomic_DNA"/>
</dbReference>
<organism evidence="2 3">
    <name type="scientific">Mesorhizobium zhangyense</name>
    <dbReference type="NCBI Taxonomy" id="1776730"/>
    <lineage>
        <taxon>Bacteria</taxon>
        <taxon>Pseudomonadati</taxon>
        <taxon>Pseudomonadota</taxon>
        <taxon>Alphaproteobacteria</taxon>
        <taxon>Hyphomicrobiales</taxon>
        <taxon>Phyllobacteriaceae</taxon>
        <taxon>Mesorhizobium</taxon>
    </lineage>
</organism>
<feature type="transmembrane region" description="Helical" evidence="1">
    <location>
        <begin position="47"/>
        <end position="67"/>
    </location>
</feature>
<name>A0A7C9R9X6_9HYPH</name>
<accession>A0A7C9R9X6</accession>
<keyword evidence="1" id="KW-0472">Membrane</keyword>
<feature type="transmembrane region" description="Helical" evidence="1">
    <location>
        <begin position="6"/>
        <end position="26"/>
    </location>
</feature>
<evidence type="ECO:0000313" key="2">
    <source>
        <dbReference type="EMBL" id="NGN43198.1"/>
    </source>
</evidence>
<feature type="transmembrane region" description="Helical" evidence="1">
    <location>
        <begin position="87"/>
        <end position="107"/>
    </location>
</feature>
<protein>
    <submittedName>
        <fullName evidence="2">Uncharacterized protein</fullName>
    </submittedName>
</protein>
<dbReference type="RefSeq" id="WP_165119555.1">
    <property type="nucleotide sequence ID" value="NZ_JAAKZG010000008.1"/>
</dbReference>
<evidence type="ECO:0000256" key="1">
    <source>
        <dbReference type="SAM" id="Phobius"/>
    </source>
</evidence>
<keyword evidence="1" id="KW-0812">Transmembrane</keyword>
<reference evidence="2 3" key="1">
    <citation type="submission" date="2020-02" db="EMBL/GenBank/DDBJ databases">
        <title>Genome sequence of the type strain CGMCC 1.15528 of Mesorhizobium zhangyense.</title>
        <authorList>
            <person name="Gao J."/>
            <person name="Sun J."/>
        </authorList>
    </citation>
    <scope>NUCLEOTIDE SEQUENCE [LARGE SCALE GENOMIC DNA]</scope>
    <source>
        <strain evidence="2 3">CGMCC 1.15528</strain>
    </source>
</reference>
<dbReference type="Proteomes" id="UP000481252">
    <property type="component" value="Unassembled WGS sequence"/>
</dbReference>